<accession>A0A165A4I9</accession>
<sequence>MELYACGFNAHNQLTFNETREADPKDIPQLRRLLSAEYIDILFTGWSNLVLDVDHVLKLNGARLDGSSTSPNYSTIQNIQKENAPEKEDVRTIFGDHTGVLGGLNRTGKILIFDPEHSTFKPHNPPGPAASKTHLSIAGNGKVATCYEESYSDPEAPPLSSGYGIRKQSVSHHRSTRTIIHEYLSLDDFLQHHDLGQSGTEEIPALAHKEFILHCSPRQLVANQTAFTFLDDLGNVYTWGDGRHNHLGREITSATPASTPGFVESLGGIPIRKVVSGGWVTAAVSRDRDLYLWGGRPGEGQWIRELPHSPARVDEEGVEEDVALANVDGGVDIVDVAVGDGHVVVLTAEGKLFAAGRGGNGQLGCGGMEFAEAWREMQFEEGDASDKSIVGVFCGPWYTLVLCRIKR</sequence>
<dbReference type="Pfam" id="PF00415">
    <property type="entry name" value="RCC1"/>
    <property type="match status" value="1"/>
</dbReference>
<dbReference type="GO" id="GO:0005085">
    <property type="term" value="F:guanyl-nucleotide exchange factor activity"/>
    <property type="evidence" value="ECO:0007669"/>
    <property type="project" value="TreeGrafter"/>
</dbReference>
<evidence type="ECO:0000313" key="2">
    <source>
        <dbReference type="EMBL" id="KZF19936.1"/>
    </source>
</evidence>
<reference evidence="2 3" key="1">
    <citation type="journal article" date="2016" name="Fungal Biol.">
        <title>The genome of Xylona heveae provides a window into fungal endophytism.</title>
        <authorList>
            <person name="Gazis R."/>
            <person name="Kuo A."/>
            <person name="Riley R."/>
            <person name="LaButti K."/>
            <person name="Lipzen A."/>
            <person name="Lin J."/>
            <person name="Amirebrahimi M."/>
            <person name="Hesse C.N."/>
            <person name="Spatafora J.W."/>
            <person name="Henrissat B."/>
            <person name="Hainaut M."/>
            <person name="Grigoriev I.V."/>
            <person name="Hibbett D.S."/>
        </authorList>
    </citation>
    <scope>NUCLEOTIDE SEQUENCE [LARGE SCALE GENOMIC DNA]</scope>
    <source>
        <strain evidence="2 3">TC161</strain>
    </source>
</reference>
<dbReference type="GO" id="GO:0005737">
    <property type="term" value="C:cytoplasm"/>
    <property type="evidence" value="ECO:0007669"/>
    <property type="project" value="TreeGrafter"/>
</dbReference>
<dbReference type="Proteomes" id="UP000076632">
    <property type="component" value="Unassembled WGS sequence"/>
</dbReference>
<name>A0A165A4I9_XYLHT</name>
<dbReference type="PRINTS" id="PR00633">
    <property type="entry name" value="RCCNDNSATION"/>
</dbReference>
<dbReference type="EMBL" id="KV407464">
    <property type="protein sequence ID" value="KZF19936.1"/>
    <property type="molecule type" value="Genomic_DNA"/>
</dbReference>
<dbReference type="AlphaFoldDB" id="A0A165A4I9"/>
<dbReference type="OrthoDB" id="5370059at2759"/>
<dbReference type="InterPro" id="IPR051553">
    <property type="entry name" value="Ran_GTPase-activating"/>
</dbReference>
<gene>
    <name evidence="2" type="ORF">L228DRAFT_285331</name>
</gene>
<dbReference type="PANTHER" id="PTHR45982">
    <property type="entry name" value="REGULATOR OF CHROMOSOME CONDENSATION"/>
    <property type="match status" value="1"/>
</dbReference>
<keyword evidence="3" id="KW-1185">Reference proteome</keyword>
<dbReference type="SUPFAM" id="SSF50985">
    <property type="entry name" value="RCC1/BLIP-II"/>
    <property type="match status" value="1"/>
</dbReference>
<dbReference type="PANTHER" id="PTHR45982:SF1">
    <property type="entry name" value="REGULATOR OF CHROMOSOME CONDENSATION"/>
    <property type="match status" value="1"/>
</dbReference>
<dbReference type="InterPro" id="IPR009091">
    <property type="entry name" value="RCC1/BLIP-II"/>
</dbReference>
<dbReference type="RefSeq" id="XP_018185491.1">
    <property type="nucleotide sequence ID" value="XM_018336329.1"/>
</dbReference>
<dbReference type="STRING" id="1328760.A0A165A4I9"/>
<dbReference type="OMA" id="HHMLPGR"/>
<dbReference type="GeneID" id="28901466"/>
<feature type="repeat" description="RCC1" evidence="1">
    <location>
        <begin position="234"/>
        <end position="287"/>
    </location>
</feature>
<dbReference type="InterPro" id="IPR000408">
    <property type="entry name" value="Reg_chr_condens"/>
</dbReference>
<evidence type="ECO:0000313" key="3">
    <source>
        <dbReference type="Proteomes" id="UP000076632"/>
    </source>
</evidence>
<dbReference type="InParanoid" id="A0A165A4I9"/>
<protein>
    <submittedName>
        <fullName evidence="2">RCC1/BLIP-II protein</fullName>
    </submittedName>
</protein>
<dbReference type="Gene3D" id="2.130.10.30">
    <property type="entry name" value="Regulator of chromosome condensation 1/beta-lactamase-inhibitor protein II"/>
    <property type="match status" value="1"/>
</dbReference>
<proteinExistence type="predicted"/>
<dbReference type="Pfam" id="PF13540">
    <property type="entry name" value="RCC1_2"/>
    <property type="match status" value="1"/>
</dbReference>
<organism evidence="2 3">
    <name type="scientific">Xylona heveae (strain CBS 132557 / TC161)</name>
    <dbReference type="NCBI Taxonomy" id="1328760"/>
    <lineage>
        <taxon>Eukaryota</taxon>
        <taxon>Fungi</taxon>
        <taxon>Dikarya</taxon>
        <taxon>Ascomycota</taxon>
        <taxon>Pezizomycotina</taxon>
        <taxon>Xylonomycetes</taxon>
        <taxon>Xylonales</taxon>
        <taxon>Xylonaceae</taxon>
        <taxon>Xylona</taxon>
    </lineage>
</organism>
<feature type="repeat" description="RCC1" evidence="1">
    <location>
        <begin position="350"/>
        <end position="405"/>
    </location>
</feature>
<dbReference type="PROSITE" id="PS50012">
    <property type="entry name" value="RCC1_3"/>
    <property type="match status" value="2"/>
</dbReference>
<evidence type="ECO:0000256" key="1">
    <source>
        <dbReference type="PROSITE-ProRule" id="PRU00235"/>
    </source>
</evidence>